<evidence type="ECO:0000313" key="1">
    <source>
        <dbReference type="EMBL" id="MBC2665746.1"/>
    </source>
</evidence>
<organism evidence="1 2">
    <name type="scientific">Novosphingobium flavum</name>
    <dbReference type="NCBI Taxonomy" id="1778672"/>
    <lineage>
        <taxon>Bacteria</taxon>
        <taxon>Pseudomonadati</taxon>
        <taxon>Pseudomonadota</taxon>
        <taxon>Alphaproteobacteria</taxon>
        <taxon>Sphingomonadales</taxon>
        <taxon>Sphingomonadaceae</taxon>
        <taxon>Novosphingobium</taxon>
    </lineage>
</organism>
<comment type="caution">
    <text evidence="1">The sequence shown here is derived from an EMBL/GenBank/DDBJ whole genome shotgun (WGS) entry which is preliminary data.</text>
</comment>
<evidence type="ECO:0000313" key="2">
    <source>
        <dbReference type="Proteomes" id="UP000566813"/>
    </source>
</evidence>
<proteinExistence type="predicted"/>
<dbReference type="EMBL" id="JACLAW010000006">
    <property type="protein sequence ID" value="MBC2665746.1"/>
    <property type="molecule type" value="Genomic_DNA"/>
</dbReference>
<gene>
    <name evidence="1" type="ORF">H7F51_09435</name>
</gene>
<dbReference type="AlphaFoldDB" id="A0A7X1FRQ1"/>
<accession>A0A7X1FRQ1</accession>
<sequence>MDQSDAQKTHLDLKLAGFRAHATAAGFLQLTRELRSNGLIDDSSIERIREAMLDELLENLPLSLIGDREYENRLRKRLTDLLSGNQ</sequence>
<dbReference type="RefSeq" id="WP_185664000.1">
    <property type="nucleotide sequence ID" value="NZ_JACLAW010000006.1"/>
</dbReference>
<name>A0A7X1FRQ1_9SPHN</name>
<protein>
    <submittedName>
        <fullName evidence="1">Uncharacterized protein</fullName>
    </submittedName>
</protein>
<reference evidence="1 2" key="1">
    <citation type="submission" date="2020-08" db="EMBL/GenBank/DDBJ databases">
        <title>The genome sequence of type strain Novosphingobium flavum NBRC 111647.</title>
        <authorList>
            <person name="Liu Y."/>
        </authorList>
    </citation>
    <scope>NUCLEOTIDE SEQUENCE [LARGE SCALE GENOMIC DNA]</scope>
    <source>
        <strain evidence="1 2">NBRC 111647</strain>
    </source>
</reference>
<dbReference type="Proteomes" id="UP000566813">
    <property type="component" value="Unassembled WGS sequence"/>
</dbReference>
<keyword evidence="2" id="KW-1185">Reference proteome</keyword>